<organism evidence="1 2">
    <name type="scientific">Shinella sumterensis</name>
    <dbReference type="NCBI Taxonomy" id="1967501"/>
    <lineage>
        <taxon>Bacteria</taxon>
        <taxon>Pseudomonadati</taxon>
        <taxon>Pseudomonadota</taxon>
        <taxon>Alphaproteobacteria</taxon>
        <taxon>Hyphomicrobiales</taxon>
        <taxon>Rhizobiaceae</taxon>
        <taxon>Shinella</taxon>
    </lineage>
</organism>
<keyword evidence="1" id="KW-0614">Plasmid</keyword>
<dbReference type="AlphaFoldDB" id="A0AA50CVU5"/>
<sequence length="63" mass="6986">MIEMPELPVLTPFMLKIASRMAFSNLSVSYLSVFNTITKTGTEYALTNMLNKSGNSVEVKRGI</sequence>
<dbReference type="Proteomes" id="UP001234585">
    <property type="component" value="Plasmid unnamed7"/>
</dbReference>
<gene>
    <name evidence="1" type="ORF">Q9313_28440</name>
</gene>
<proteinExistence type="predicted"/>
<geneLocation type="plasmid" evidence="1 2">
    <name>unnamed7</name>
</geneLocation>
<protein>
    <submittedName>
        <fullName evidence="1">Uncharacterized protein</fullName>
    </submittedName>
</protein>
<reference evidence="1 2" key="1">
    <citation type="submission" date="2023-08" db="EMBL/GenBank/DDBJ databases">
        <title>Pathogen: clinical or host-associated sample.</title>
        <authorList>
            <person name="Hergert J."/>
            <person name="Casey R."/>
            <person name="Wagner J."/>
            <person name="Young E.L."/>
            <person name="Oakeson K.F."/>
        </authorList>
    </citation>
    <scope>NUCLEOTIDE SEQUENCE [LARGE SCALE GENOMIC DNA]</scope>
    <source>
        <strain evidence="1 2">1760953</strain>
        <plasmid evidence="1 2">unnamed7</plasmid>
    </source>
</reference>
<dbReference type="RefSeq" id="WP_306041952.1">
    <property type="nucleotide sequence ID" value="NZ_CP132309.1"/>
</dbReference>
<evidence type="ECO:0000313" key="2">
    <source>
        <dbReference type="Proteomes" id="UP001234585"/>
    </source>
</evidence>
<accession>A0AA50CVU5</accession>
<name>A0AA50CVU5_9HYPH</name>
<evidence type="ECO:0000313" key="1">
    <source>
        <dbReference type="EMBL" id="WLS01443.1"/>
    </source>
</evidence>
<keyword evidence="2" id="KW-1185">Reference proteome</keyword>
<dbReference type="EMBL" id="CP132309">
    <property type="protein sequence ID" value="WLS01443.1"/>
    <property type="molecule type" value="Genomic_DNA"/>
</dbReference>